<comment type="caution">
    <text evidence="1">The sequence shown here is derived from an EMBL/GenBank/DDBJ whole genome shotgun (WGS) entry which is preliminary data.</text>
</comment>
<organism evidence="1 2">
    <name type="scientific">Halobacillus andaensis</name>
    <dbReference type="NCBI Taxonomy" id="1176239"/>
    <lineage>
        <taxon>Bacteria</taxon>
        <taxon>Bacillati</taxon>
        <taxon>Bacillota</taxon>
        <taxon>Bacilli</taxon>
        <taxon>Bacillales</taxon>
        <taxon>Bacillaceae</taxon>
        <taxon>Halobacillus</taxon>
    </lineage>
</organism>
<gene>
    <name evidence="1" type="ORF">GCM10010954_26610</name>
</gene>
<name>A0A917EYU2_HALAA</name>
<sequence>MFFYSLLPVNSVINDRIIKIGIGTNSQNHDAPESEYCPAAVASSNTMSPPIFVLYTSMQY</sequence>
<dbReference type="Proteomes" id="UP000660110">
    <property type="component" value="Unassembled WGS sequence"/>
</dbReference>
<dbReference type="EMBL" id="BMEL01000003">
    <property type="protein sequence ID" value="GGF26258.1"/>
    <property type="molecule type" value="Genomic_DNA"/>
</dbReference>
<reference evidence="1" key="1">
    <citation type="journal article" date="2014" name="Int. J. Syst. Evol. Microbiol.">
        <title>Complete genome sequence of Corynebacterium casei LMG S-19264T (=DSM 44701T), isolated from a smear-ripened cheese.</title>
        <authorList>
            <consortium name="US DOE Joint Genome Institute (JGI-PGF)"/>
            <person name="Walter F."/>
            <person name="Albersmeier A."/>
            <person name="Kalinowski J."/>
            <person name="Ruckert C."/>
        </authorList>
    </citation>
    <scope>NUCLEOTIDE SEQUENCE</scope>
    <source>
        <strain evidence="1">CGMCC 1.12153</strain>
    </source>
</reference>
<reference evidence="1" key="2">
    <citation type="submission" date="2020-09" db="EMBL/GenBank/DDBJ databases">
        <authorList>
            <person name="Sun Q."/>
            <person name="Zhou Y."/>
        </authorList>
    </citation>
    <scope>NUCLEOTIDE SEQUENCE</scope>
    <source>
        <strain evidence="1">CGMCC 1.12153</strain>
    </source>
</reference>
<evidence type="ECO:0000313" key="1">
    <source>
        <dbReference type="EMBL" id="GGF26258.1"/>
    </source>
</evidence>
<keyword evidence="2" id="KW-1185">Reference proteome</keyword>
<protein>
    <submittedName>
        <fullName evidence="1">Uncharacterized protein</fullName>
    </submittedName>
</protein>
<evidence type="ECO:0000313" key="2">
    <source>
        <dbReference type="Proteomes" id="UP000660110"/>
    </source>
</evidence>
<dbReference type="AlphaFoldDB" id="A0A917EYU2"/>
<accession>A0A917EYU2</accession>
<proteinExistence type="predicted"/>